<reference evidence="2 3" key="1">
    <citation type="journal article" date="2015" name="J. Biotechnol.">
        <title>Complete genome sequence of a malodorant-producing acetogen, Clostridium scatologenes ATCC 25775(T).</title>
        <authorList>
            <person name="Zhu Z."/>
            <person name="Guo T."/>
            <person name="Zheng H."/>
            <person name="Song T."/>
            <person name="Ouyang P."/>
            <person name="Xie J."/>
        </authorList>
    </citation>
    <scope>NUCLEOTIDE SEQUENCE [LARGE SCALE GENOMIC DNA]</scope>
    <source>
        <strain evidence="2 3">ATCC 25775</strain>
    </source>
</reference>
<evidence type="ECO:0000313" key="3">
    <source>
        <dbReference type="Proteomes" id="UP000033115"/>
    </source>
</evidence>
<dbReference type="PANTHER" id="PTHR37305:SF1">
    <property type="entry name" value="MEMBRANE PROTEIN"/>
    <property type="match status" value="1"/>
</dbReference>
<keyword evidence="1" id="KW-0472">Membrane</keyword>
<name>A0A0E3JMF3_CLOSL</name>
<evidence type="ECO:0008006" key="4">
    <source>
        <dbReference type="Google" id="ProtNLM"/>
    </source>
</evidence>
<keyword evidence="1" id="KW-0812">Transmembrane</keyword>
<accession>A0A0E3JMF3</accession>
<dbReference type="Proteomes" id="UP000033115">
    <property type="component" value="Chromosome"/>
</dbReference>
<dbReference type="PANTHER" id="PTHR37305">
    <property type="entry name" value="INTEGRAL MEMBRANE PROTEIN-RELATED"/>
    <property type="match status" value="1"/>
</dbReference>
<dbReference type="GO" id="GO:0140359">
    <property type="term" value="F:ABC-type transporter activity"/>
    <property type="evidence" value="ECO:0007669"/>
    <property type="project" value="InterPro"/>
</dbReference>
<dbReference type="HOGENOM" id="CLU_843853_0_0_9"/>
<keyword evidence="1" id="KW-1133">Transmembrane helix</keyword>
<evidence type="ECO:0000313" key="2">
    <source>
        <dbReference type="EMBL" id="AKA67979.1"/>
    </source>
</evidence>
<feature type="transmembrane region" description="Helical" evidence="1">
    <location>
        <begin position="123"/>
        <end position="140"/>
    </location>
</feature>
<dbReference type="AlphaFoldDB" id="A0A0E3JMF3"/>
<dbReference type="KEGG" id="csq:CSCA_0854"/>
<organism evidence="2 3">
    <name type="scientific">Clostridium scatologenes</name>
    <dbReference type="NCBI Taxonomy" id="1548"/>
    <lineage>
        <taxon>Bacteria</taxon>
        <taxon>Bacillati</taxon>
        <taxon>Bacillota</taxon>
        <taxon>Clostridia</taxon>
        <taxon>Eubacteriales</taxon>
        <taxon>Clostridiaceae</taxon>
        <taxon>Clostridium</taxon>
    </lineage>
</organism>
<proteinExistence type="predicted"/>
<gene>
    <name evidence="2" type="ORF">CSCA_0854</name>
</gene>
<feature type="transmembrane region" description="Helical" evidence="1">
    <location>
        <begin position="17"/>
        <end position="35"/>
    </location>
</feature>
<dbReference type="RefSeq" id="WP_029162762.1">
    <property type="nucleotide sequence ID" value="NZ_CP009933.1"/>
</dbReference>
<feature type="transmembrane region" description="Helical" evidence="1">
    <location>
        <begin position="247"/>
        <end position="266"/>
    </location>
</feature>
<protein>
    <recommendedName>
        <fullName evidence="4">ABC-2 family transporter protein</fullName>
    </recommendedName>
</protein>
<feature type="transmembrane region" description="Helical" evidence="1">
    <location>
        <begin position="219"/>
        <end position="240"/>
    </location>
</feature>
<dbReference type="STRING" id="1548.CSCA_0854"/>
<evidence type="ECO:0000256" key="1">
    <source>
        <dbReference type="SAM" id="Phobius"/>
    </source>
</evidence>
<dbReference type="GO" id="GO:0005886">
    <property type="term" value="C:plasma membrane"/>
    <property type="evidence" value="ECO:0007669"/>
    <property type="project" value="UniProtKB-SubCell"/>
</dbReference>
<sequence>MFLNVYKAELYKIVTSYRFKLALIAILILSAYNILSEYRKFPNYNSIYEANKKSYSTKIDGYRKNLEELNNGVHSAFYDNATPNELKTEKYIDKFYLQFYENHKIPSPKKNFSCSLYKCIFDYYYWLPIMFLFCCDIVCIERKRNIIEMQFSSYVSRGTLYRSKYMAILTAMGLIFLFNLLISFIFSGCLMGFSDLSGSMRSILEYGDAAVERSIKELLLLKIAFGFIICASAAVMFIFISTVARDVVTSYIIGALMVVNAAPFYFTIENGIGFSKYFFISFYYVSESYIRGEPTYNIKIGLVTFLVQNVILYLLGIHIYKSIESGEN</sequence>
<dbReference type="EMBL" id="CP009933">
    <property type="protein sequence ID" value="AKA67979.1"/>
    <property type="molecule type" value="Genomic_DNA"/>
</dbReference>
<keyword evidence="3" id="KW-1185">Reference proteome</keyword>
<feature type="transmembrane region" description="Helical" evidence="1">
    <location>
        <begin position="302"/>
        <end position="320"/>
    </location>
</feature>
<feature type="transmembrane region" description="Helical" evidence="1">
    <location>
        <begin position="165"/>
        <end position="193"/>
    </location>
</feature>